<proteinExistence type="predicted"/>
<dbReference type="InterPro" id="IPR015005">
    <property type="entry name" value="DUF1854"/>
</dbReference>
<keyword evidence="3" id="KW-1185">Reference proteome</keyword>
<gene>
    <name evidence="2" type="ORF">GCM10007320_13050</name>
</gene>
<comment type="caution">
    <text evidence="2">The sequence shown here is derived from an EMBL/GenBank/DDBJ whole genome shotgun (WGS) entry which is preliminary data.</text>
</comment>
<evidence type="ECO:0000313" key="2">
    <source>
        <dbReference type="EMBL" id="GHC75228.1"/>
    </source>
</evidence>
<dbReference type="RefSeq" id="WP_189686150.1">
    <property type="nucleotide sequence ID" value="NZ_BMYK01000003.1"/>
</dbReference>
<reference evidence="3" key="1">
    <citation type="journal article" date="2019" name="Int. J. Syst. Evol. Microbiol.">
        <title>The Global Catalogue of Microorganisms (GCM) 10K type strain sequencing project: providing services to taxonomists for standard genome sequencing and annotation.</title>
        <authorList>
            <consortium name="The Broad Institute Genomics Platform"/>
            <consortium name="The Broad Institute Genome Sequencing Center for Infectious Disease"/>
            <person name="Wu L."/>
            <person name="Ma J."/>
        </authorList>
    </citation>
    <scope>NUCLEOTIDE SEQUENCE [LARGE SCALE GENOMIC DNA]</scope>
    <source>
        <strain evidence="3">KCTC 23314</strain>
    </source>
</reference>
<organism evidence="2 3">
    <name type="scientific">Pseudorhodoferax aquiterrae</name>
    <dbReference type="NCBI Taxonomy" id="747304"/>
    <lineage>
        <taxon>Bacteria</taxon>
        <taxon>Pseudomonadati</taxon>
        <taxon>Pseudomonadota</taxon>
        <taxon>Betaproteobacteria</taxon>
        <taxon>Burkholderiales</taxon>
        <taxon>Comamonadaceae</taxon>
    </lineage>
</organism>
<dbReference type="EMBL" id="BMYK01000003">
    <property type="protein sequence ID" value="GHC75228.1"/>
    <property type="molecule type" value="Genomic_DNA"/>
</dbReference>
<protein>
    <recommendedName>
        <fullName evidence="1">DUF1854 domain-containing protein</fullName>
    </recommendedName>
</protein>
<dbReference type="Pfam" id="PF08909">
    <property type="entry name" value="DUF1854"/>
    <property type="match status" value="1"/>
</dbReference>
<feature type="domain" description="DUF1854" evidence="1">
    <location>
        <begin position="22"/>
        <end position="151"/>
    </location>
</feature>
<evidence type="ECO:0000313" key="3">
    <source>
        <dbReference type="Proteomes" id="UP000626210"/>
    </source>
</evidence>
<evidence type="ECO:0000259" key="1">
    <source>
        <dbReference type="Pfam" id="PF08909"/>
    </source>
</evidence>
<sequence>MDFELQRHPMGQLVLRLDGIDHVGVVPVRAFPLSAPGEGLSLVGSDGRELVWIDKLDALPEAQRALLAEEVAAREFQPEVRRLLSVSTFSTPSIWRVETDRGSSDFVLKSEEDIRRLSDGGLLIASGQGVHFRVRDRQALDRASRRLLERFL</sequence>
<dbReference type="Proteomes" id="UP000626210">
    <property type="component" value="Unassembled WGS sequence"/>
</dbReference>
<accession>A0ABQ3FXM8</accession>
<name>A0ABQ3FXM8_9BURK</name>